<evidence type="ECO:0000256" key="1">
    <source>
        <dbReference type="SAM" id="MobiDB-lite"/>
    </source>
</evidence>
<evidence type="ECO:0000313" key="3">
    <source>
        <dbReference type="Proteomes" id="UP001488805"/>
    </source>
</evidence>
<feature type="compositionally biased region" description="Basic and acidic residues" evidence="1">
    <location>
        <begin position="93"/>
        <end position="112"/>
    </location>
</feature>
<feature type="region of interest" description="Disordered" evidence="1">
    <location>
        <begin position="84"/>
        <end position="113"/>
    </location>
</feature>
<sequence>MRGVLIPWVLGVFRLRSVRLSKHKAHCNALLWSRGHQGDSQLHQLHQQGGPVSAAALAVTAAWAAMPSLPANPPLVSITHNLLPAGAVPEPGETERGKEKEGQRERERERGRNNLFILAGADCRPETAKGNGECAHCSVRTS</sequence>
<dbReference type="AlphaFoldDB" id="A0AAW1G685"/>
<reference evidence="2 3" key="1">
    <citation type="journal article" date="2024" name="Genome Biol. Evol.">
        <title>Chromosome-level genome assembly of the viviparous eelpout Zoarces viviparus.</title>
        <authorList>
            <person name="Fuhrmann N."/>
            <person name="Brasseur M.V."/>
            <person name="Bakowski C.E."/>
            <person name="Podsiadlowski L."/>
            <person name="Prost S."/>
            <person name="Krehenwinkel H."/>
            <person name="Mayer C."/>
        </authorList>
    </citation>
    <scope>NUCLEOTIDE SEQUENCE [LARGE SCALE GENOMIC DNA]</scope>
    <source>
        <strain evidence="2">NO-MEL_2022_Ind0_liver</strain>
    </source>
</reference>
<gene>
    <name evidence="2" type="ORF">VZT92_000307</name>
</gene>
<dbReference type="Proteomes" id="UP001488805">
    <property type="component" value="Unassembled WGS sequence"/>
</dbReference>
<organism evidence="2 3">
    <name type="scientific">Zoarces viviparus</name>
    <name type="common">Viviparous eelpout</name>
    <name type="synonym">Blennius viviparus</name>
    <dbReference type="NCBI Taxonomy" id="48416"/>
    <lineage>
        <taxon>Eukaryota</taxon>
        <taxon>Metazoa</taxon>
        <taxon>Chordata</taxon>
        <taxon>Craniata</taxon>
        <taxon>Vertebrata</taxon>
        <taxon>Euteleostomi</taxon>
        <taxon>Actinopterygii</taxon>
        <taxon>Neopterygii</taxon>
        <taxon>Teleostei</taxon>
        <taxon>Neoteleostei</taxon>
        <taxon>Acanthomorphata</taxon>
        <taxon>Eupercaria</taxon>
        <taxon>Perciformes</taxon>
        <taxon>Cottioidei</taxon>
        <taxon>Zoarcales</taxon>
        <taxon>Zoarcidae</taxon>
        <taxon>Zoarcinae</taxon>
        <taxon>Zoarces</taxon>
    </lineage>
</organism>
<keyword evidence="3" id="KW-1185">Reference proteome</keyword>
<accession>A0AAW1G685</accession>
<dbReference type="EMBL" id="JBCEZU010000001">
    <property type="protein sequence ID" value="KAK9542444.1"/>
    <property type="molecule type" value="Genomic_DNA"/>
</dbReference>
<name>A0AAW1G685_ZOAVI</name>
<proteinExistence type="predicted"/>
<protein>
    <submittedName>
        <fullName evidence="2">Uncharacterized protein</fullName>
    </submittedName>
</protein>
<comment type="caution">
    <text evidence="2">The sequence shown here is derived from an EMBL/GenBank/DDBJ whole genome shotgun (WGS) entry which is preliminary data.</text>
</comment>
<evidence type="ECO:0000313" key="2">
    <source>
        <dbReference type="EMBL" id="KAK9542444.1"/>
    </source>
</evidence>